<dbReference type="Proteomes" id="UP001610063">
    <property type="component" value="Unassembled WGS sequence"/>
</dbReference>
<gene>
    <name evidence="2" type="ORF">ACHKAR_13010</name>
</gene>
<dbReference type="EMBL" id="JBIPKE010000017">
    <property type="protein sequence ID" value="MFH6984365.1"/>
    <property type="molecule type" value="Genomic_DNA"/>
</dbReference>
<evidence type="ECO:0000313" key="2">
    <source>
        <dbReference type="EMBL" id="MFH6984365.1"/>
    </source>
</evidence>
<evidence type="ECO:0000313" key="3">
    <source>
        <dbReference type="Proteomes" id="UP001610063"/>
    </source>
</evidence>
<organism evidence="2 3">
    <name type="scientific">Marinoscillum luteum</name>
    <dbReference type="NCBI Taxonomy" id="861051"/>
    <lineage>
        <taxon>Bacteria</taxon>
        <taxon>Pseudomonadati</taxon>
        <taxon>Bacteroidota</taxon>
        <taxon>Cytophagia</taxon>
        <taxon>Cytophagales</taxon>
        <taxon>Reichenbachiellaceae</taxon>
        <taxon>Marinoscillum</taxon>
    </lineage>
</organism>
<dbReference type="PROSITE" id="PS51257">
    <property type="entry name" value="PROKAR_LIPOPROTEIN"/>
    <property type="match status" value="1"/>
</dbReference>
<proteinExistence type="predicted"/>
<dbReference type="Gene3D" id="1.20.5.320">
    <property type="entry name" value="6-Phosphogluconate Dehydrogenase, domain 3"/>
    <property type="match status" value="1"/>
</dbReference>
<keyword evidence="3" id="KW-1185">Reference proteome</keyword>
<keyword evidence="1" id="KW-0732">Signal</keyword>
<dbReference type="RefSeq" id="WP_395417713.1">
    <property type="nucleotide sequence ID" value="NZ_JBIPKE010000017.1"/>
</dbReference>
<feature type="chain" id="PRO_5045538018" evidence="1">
    <location>
        <begin position="24"/>
        <end position="191"/>
    </location>
</feature>
<evidence type="ECO:0000256" key="1">
    <source>
        <dbReference type="SAM" id="SignalP"/>
    </source>
</evidence>
<comment type="caution">
    <text evidence="2">The sequence shown here is derived from an EMBL/GenBank/DDBJ whole genome shotgun (WGS) entry which is preliminary data.</text>
</comment>
<accession>A0ABW7NB96</accession>
<sequence length="191" mass="21397">MKATVQFFALGLLVMLSSCYSETSIGPQGPTGPQGPIGPKGADGQSGFVFEWENINFTAPDYEVILAYPDNFEGFDSDVALVYFLWDTYTNANNEVVEVWRQLDQTLITDDGLLIYNYDHSKYDVRLFLDAEFPLDWLGAIDTDAWIARVVVVPGEFWNSGRVDFSDYAAVEAALGLPNLTQERAITDRRE</sequence>
<protein>
    <submittedName>
        <fullName evidence="2">Collagen-like protein</fullName>
    </submittedName>
</protein>
<feature type="signal peptide" evidence="1">
    <location>
        <begin position="1"/>
        <end position="23"/>
    </location>
</feature>
<name>A0ABW7NB96_9BACT</name>
<reference evidence="2 3" key="1">
    <citation type="journal article" date="2013" name="Int. J. Syst. Evol. Microbiol.">
        <title>Marinoscillum luteum sp. nov., isolated from marine sediment.</title>
        <authorList>
            <person name="Cha I.T."/>
            <person name="Park S.J."/>
            <person name="Kim S.J."/>
            <person name="Kim J.G."/>
            <person name="Jung M.Y."/>
            <person name="Shin K.S."/>
            <person name="Kwon K.K."/>
            <person name="Yang S.H."/>
            <person name="Seo Y.S."/>
            <person name="Rhee S.K."/>
        </authorList>
    </citation>
    <scope>NUCLEOTIDE SEQUENCE [LARGE SCALE GENOMIC DNA]</scope>
    <source>
        <strain evidence="2 3">KCTC 23939</strain>
    </source>
</reference>